<dbReference type="Proteomes" id="UP000007305">
    <property type="component" value="Chromosome 3"/>
</dbReference>
<dbReference type="Gramene" id="Zm00001eb142880_T001">
    <property type="protein sequence ID" value="Zm00001eb142880_P001"/>
    <property type="gene ID" value="Zm00001eb142880"/>
</dbReference>
<keyword evidence="3" id="KW-1185">Reference proteome</keyword>
<protein>
    <submittedName>
        <fullName evidence="2">Uncharacterized protein</fullName>
    </submittedName>
</protein>
<evidence type="ECO:0000256" key="1">
    <source>
        <dbReference type="SAM" id="MobiDB-lite"/>
    </source>
</evidence>
<dbReference type="InParanoid" id="A0A804N8E3"/>
<name>A0A804N8E3_MAIZE</name>
<reference evidence="2" key="3">
    <citation type="submission" date="2021-05" db="UniProtKB">
        <authorList>
            <consortium name="EnsemblPlants"/>
        </authorList>
    </citation>
    <scope>IDENTIFICATION</scope>
    <source>
        <strain evidence="2">cv. B73</strain>
    </source>
</reference>
<dbReference type="AlphaFoldDB" id="A0A804N8E3"/>
<feature type="region of interest" description="Disordered" evidence="1">
    <location>
        <begin position="83"/>
        <end position="109"/>
    </location>
</feature>
<organism evidence="2 3">
    <name type="scientific">Zea mays</name>
    <name type="common">Maize</name>
    <dbReference type="NCBI Taxonomy" id="4577"/>
    <lineage>
        <taxon>Eukaryota</taxon>
        <taxon>Viridiplantae</taxon>
        <taxon>Streptophyta</taxon>
        <taxon>Embryophyta</taxon>
        <taxon>Tracheophyta</taxon>
        <taxon>Spermatophyta</taxon>
        <taxon>Magnoliopsida</taxon>
        <taxon>Liliopsida</taxon>
        <taxon>Poales</taxon>
        <taxon>Poaceae</taxon>
        <taxon>PACMAD clade</taxon>
        <taxon>Panicoideae</taxon>
        <taxon>Andropogonodae</taxon>
        <taxon>Andropogoneae</taxon>
        <taxon>Tripsacinae</taxon>
        <taxon>Zea</taxon>
    </lineage>
</organism>
<accession>A0A804N8E3</accession>
<evidence type="ECO:0000313" key="2">
    <source>
        <dbReference type="EnsemblPlants" id="Zm00001eb142880_P001"/>
    </source>
</evidence>
<dbReference type="PANTHER" id="PTHR33170:SF50">
    <property type="entry name" value="DUF4283 DOMAIN-CONTAINING PROTEIN"/>
    <property type="match status" value="1"/>
</dbReference>
<proteinExistence type="predicted"/>
<evidence type="ECO:0000313" key="3">
    <source>
        <dbReference type="Proteomes" id="UP000007305"/>
    </source>
</evidence>
<dbReference type="EnsemblPlants" id="Zm00001eb142880_T001">
    <property type="protein sequence ID" value="Zm00001eb142880_P001"/>
    <property type="gene ID" value="Zm00001eb142880"/>
</dbReference>
<reference evidence="2" key="2">
    <citation type="submission" date="2019-07" db="EMBL/GenBank/DDBJ databases">
        <authorList>
            <person name="Seetharam A."/>
            <person name="Woodhouse M."/>
            <person name="Cannon E."/>
        </authorList>
    </citation>
    <scope>NUCLEOTIDE SEQUENCE [LARGE SCALE GENOMIC DNA]</scope>
    <source>
        <strain evidence="2">cv. B73</strain>
    </source>
</reference>
<sequence>MKASCRSRNGTPKSNQRNDLIRATQKVDMIYLKKTRVLRILVPCLDACGILESQDLVVDDCMYESSFLIDEVVRWEDSNHENFDKVDNLDEDHSNDDVAKKEAEDEGNR</sequence>
<dbReference type="PANTHER" id="PTHR33170">
    <property type="entry name" value="DUF4283 DOMAIN-CONTAINING PROTEIN-RELATED"/>
    <property type="match status" value="1"/>
</dbReference>
<reference evidence="3" key="1">
    <citation type="submission" date="2015-12" db="EMBL/GenBank/DDBJ databases">
        <title>Update maize B73 reference genome by single molecule sequencing technologies.</title>
        <authorList>
            <consortium name="Maize Genome Sequencing Project"/>
            <person name="Ware D."/>
        </authorList>
    </citation>
    <scope>NUCLEOTIDE SEQUENCE [LARGE SCALE GENOMIC DNA]</scope>
    <source>
        <strain evidence="3">cv. B73</strain>
    </source>
</reference>